<evidence type="ECO:0000256" key="1">
    <source>
        <dbReference type="SAM" id="MobiDB-lite"/>
    </source>
</evidence>
<keyword evidence="2" id="KW-1133">Transmembrane helix</keyword>
<feature type="region of interest" description="Disordered" evidence="1">
    <location>
        <begin position="282"/>
        <end position="321"/>
    </location>
</feature>
<feature type="domain" description="DUF6594" evidence="3">
    <location>
        <begin position="77"/>
        <end position="402"/>
    </location>
</feature>
<dbReference type="PANTHER" id="PTHR34502:SF5">
    <property type="entry name" value="DUF6594 DOMAIN-CONTAINING PROTEIN"/>
    <property type="match status" value="1"/>
</dbReference>
<evidence type="ECO:0000259" key="3">
    <source>
        <dbReference type="Pfam" id="PF20237"/>
    </source>
</evidence>
<feature type="region of interest" description="Disordered" evidence="1">
    <location>
        <begin position="1"/>
        <end position="35"/>
    </location>
</feature>
<evidence type="ECO:0000313" key="5">
    <source>
        <dbReference type="Proteomes" id="UP001172159"/>
    </source>
</evidence>
<name>A0AA40AND1_9PEZI</name>
<feature type="transmembrane region" description="Helical" evidence="2">
    <location>
        <begin position="335"/>
        <end position="359"/>
    </location>
</feature>
<dbReference type="PANTHER" id="PTHR34502">
    <property type="entry name" value="DUF6594 DOMAIN-CONTAINING PROTEIN-RELATED"/>
    <property type="match status" value="1"/>
</dbReference>
<proteinExistence type="predicted"/>
<gene>
    <name evidence="4" type="ORF">B0T21DRAFT_60370</name>
</gene>
<dbReference type="AlphaFoldDB" id="A0AA40AND1"/>
<keyword evidence="5" id="KW-1185">Reference proteome</keyword>
<sequence length="410" mass="45916">MSRSDYAASTTLGSEPSSPTSPISDRSRGSSAPTTVTAASDAYLLAATQARNAAAQIPPSPSVPSFEAQQPPSVEGWPLLVKLMTAKPDFEAFSRFNDLNIKNLLYYQVELSVIGNRLSEFERQDWDTKDGLDINGESDFYQNAEKMFWEKGAETEQFLEIQKLRRCLRDYNEALLQYSQISSLPEPSTHNMRQLVKWLRSPDGADLKVCGLGSEAWGNQNMEPDEPSLPRQFLNLISFWRKTEPPTRADLVSPRGRKDVDGLTRWLAEEYIPFKEAVKKARKKEEPDDTLPSSTREASEKTSTSHVEDLDEERQKKESRTDKIKTYSGNTILKLTYRGTTLVACMLPIVAILCLSIVPDLYHKLAMITCFTLLFGIAVMCMTEGTRVQVFTATSAFLAVLVVFVPVQSS</sequence>
<dbReference type="InterPro" id="IPR046529">
    <property type="entry name" value="DUF6594"/>
</dbReference>
<dbReference type="EMBL" id="JAUKTV010000013">
    <property type="protein sequence ID" value="KAK0719039.1"/>
    <property type="molecule type" value="Genomic_DNA"/>
</dbReference>
<comment type="caution">
    <text evidence="4">The sequence shown here is derived from an EMBL/GenBank/DDBJ whole genome shotgun (WGS) entry which is preliminary data.</text>
</comment>
<reference evidence="4" key="1">
    <citation type="submission" date="2023-06" db="EMBL/GenBank/DDBJ databases">
        <title>Genome-scale phylogeny and comparative genomics of the fungal order Sordariales.</title>
        <authorList>
            <consortium name="Lawrence Berkeley National Laboratory"/>
            <person name="Hensen N."/>
            <person name="Bonometti L."/>
            <person name="Westerberg I."/>
            <person name="Brannstrom I.O."/>
            <person name="Guillou S."/>
            <person name="Cros-Aarteil S."/>
            <person name="Calhoun S."/>
            <person name="Haridas S."/>
            <person name="Kuo A."/>
            <person name="Mondo S."/>
            <person name="Pangilinan J."/>
            <person name="Riley R."/>
            <person name="Labutti K."/>
            <person name="Andreopoulos B."/>
            <person name="Lipzen A."/>
            <person name="Chen C."/>
            <person name="Yanf M."/>
            <person name="Daum C."/>
            <person name="Ng V."/>
            <person name="Clum A."/>
            <person name="Steindorff A."/>
            <person name="Ohm R."/>
            <person name="Martin F."/>
            <person name="Silar P."/>
            <person name="Natvig D."/>
            <person name="Lalanne C."/>
            <person name="Gautier V."/>
            <person name="Ament-Velasquez S.L."/>
            <person name="Kruys A."/>
            <person name="Hutchinson M.I."/>
            <person name="Powell A.J."/>
            <person name="Barry K."/>
            <person name="Miller A.N."/>
            <person name="Grigoriev I.V."/>
            <person name="Debuchy R."/>
            <person name="Gladieux P."/>
            <person name="Thoren M.H."/>
            <person name="Johannesson H."/>
        </authorList>
    </citation>
    <scope>NUCLEOTIDE SEQUENCE</scope>
    <source>
        <strain evidence="4">CBS 540.89</strain>
    </source>
</reference>
<keyword evidence="2" id="KW-0812">Transmembrane</keyword>
<organism evidence="4 5">
    <name type="scientific">Apiosordaria backusii</name>
    <dbReference type="NCBI Taxonomy" id="314023"/>
    <lineage>
        <taxon>Eukaryota</taxon>
        <taxon>Fungi</taxon>
        <taxon>Dikarya</taxon>
        <taxon>Ascomycota</taxon>
        <taxon>Pezizomycotina</taxon>
        <taxon>Sordariomycetes</taxon>
        <taxon>Sordariomycetidae</taxon>
        <taxon>Sordariales</taxon>
        <taxon>Lasiosphaeriaceae</taxon>
        <taxon>Apiosordaria</taxon>
    </lineage>
</organism>
<dbReference type="Pfam" id="PF20237">
    <property type="entry name" value="DUF6594"/>
    <property type="match status" value="1"/>
</dbReference>
<dbReference type="Proteomes" id="UP001172159">
    <property type="component" value="Unassembled WGS sequence"/>
</dbReference>
<protein>
    <recommendedName>
        <fullName evidence="3">DUF6594 domain-containing protein</fullName>
    </recommendedName>
</protein>
<feature type="transmembrane region" description="Helical" evidence="2">
    <location>
        <begin position="365"/>
        <end position="383"/>
    </location>
</feature>
<evidence type="ECO:0000256" key="2">
    <source>
        <dbReference type="SAM" id="Phobius"/>
    </source>
</evidence>
<evidence type="ECO:0000313" key="4">
    <source>
        <dbReference type="EMBL" id="KAK0719039.1"/>
    </source>
</evidence>
<accession>A0AA40AND1</accession>
<feature type="transmembrane region" description="Helical" evidence="2">
    <location>
        <begin position="390"/>
        <end position="407"/>
    </location>
</feature>
<keyword evidence="2" id="KW-0472">Membrane</keyword>
<feature type="compositionally biased region" description="Polar residues" evidence="1">
    <location>
        <begin position="291"/>
        <end position="305"/>
    </location>
</feature>